<evidence type="ECO:0000313" key="1">
    <source>
        <dbReference type="EMBL" id="GGU73160.1"/>
    </source>
</evidence>
<comment type="caution">
    <text evidence="1">The sequence shown here is derived from an EMBL/GenBank/DDBJ whole genome shotgun (WGS) entry which is preliminary data.</text>
</comment>
<evidence type="ECO:0000313" key="2">
    <source>
        <dbReference type="Proteomes" id="UP000610124"/>
    </source>
</evidence>
<gene>
    <name evidence="1" type="ORF">GCM10010502_25960</name>
</gene>
<organism evidence="1 2">
    <name type="scientific">Kitasatospora aureofaciens</name>
    <name type="common">Streptomyces aureofaciens</name>
    <dbReference type="NCBI Taxonomy" id="1894"/>
    <lineage>
        <taxon>Bacteria</taxon>
        <taxon>Bacillati</taxon>
        <taxon>Actinomycetota</taxon>
        <taxon>Actinomycetes</taxon>
        <taxon>Kitasatosporales</taxon>
        <taxon>Streptomycetaceae</taxon>
        <taxon>Kitasatospora</taxon>
    </lineage>
</organism>
<dbReference type="AlphaFoldDB" id="A0A8H9LKE8"/>
<reference evidence="1" key="2">
    <citation type="submission" date="2020-09" db="EMBL/GenBank/DDBJ databases">
        <authorList>
            <person name="Sun Q."/>
            <person name="Ohkuma M."/>
        </authorList>
    </citation>
    <scope>NUCLEOTIDE SEQUENCE</scope>
    <source>
        <strain evidence="1">JCM 4434</strain>
    </source>
</reference>
<accession>A0A8H9LKE8</accession>
<dbReference type="EMBL" id="BMUB01000005">
    <property type="protein sequence ID" value="GGU73160.1"/>
    <property type="molecule type" value="Genomic_DNA"/>
</dbReference>
<name>A0A8H9LKE8_KITAU</name>
<proteinExistence type="predicted"/>
<dbReference type="Proteomes" id="UP000610124">
    <property type="component" value="Unassembled WGS sequence"/>
</dbReference>
<reference evidence="1" key="1">
    <citation type="journal article" date="2014" name="Int. J. Syst. Evol. Microbiol.">
        <title>Complete genome sequence of Corynebacterium casei LMG S-19264T (=DSM 44701T), isolated from a smear-ripened cheese.</title>
        <authorList>
            <consortium name="US DOE Joint Genome Institute (JGI-PGF)"/>
            <person name="Walter F."/>
            <person name="Albersmeier A."/>
            <person name="Kalinowski J."/>
            <person name="Ruckert C."/>
        </authorList>
    </citation>
    <scope>NUCLEOTIDE SEQUENCE</scope>
    <source>
        <strain evidence="1">JCM 4434</strain>
    </source>
</reference>
<protein>
    <submittedName>
        <fullName evidence="1">Uncharacterized protein</fullName>
    </submittedName>
</protein>
<sequence length="61" mass="6536">MPCRTSVARSVPNGTALGAGGTCDGLFAEDSEDELALLLRHMNRTVELSHRQIARLAEKGL</sequence>